<keyword evidence="3" id="KW-1185">Reference proteome</keyword>
<dbReference type="InterPro" id="IPR047152">
    <property type="entry name" value="Caudal_homeobox"/>
</dbReference>
<protein>
    <submittedName>
        <fullName evidence="2">(Mediterranean fruit fly) hypothetical protein</fullName>
    </submittedName>
</protein>
<comment type="subcellular location">
    <subcellularLocation>
        <location evidence="1">Nucleus</location>
    </subcellularLocation>
</comment>
<dbReference type="GO" id="GO:0009887">
    <property type="term" value="P:animal organ morphogenesis"/>
    <property type="evidence" value="ECO:0007669"/>
    <property type="project" value="TreeGrafter"/>
</dbReference>
<dbReference type="Proteomes" id="UP000606786">
    <property type="component" value="Unassembled WGS sequence"/>
</dbReference>
<sequence length="123" mass="14043">MNTLLFHADDGQNVRKTRTKDKYRVVYNDFQRLELEKEYCTSRFNLVQAQDRAWSSPATHFALNDDYKYANNGFAPHKSSSPICSSGTYIPSAAFTTRSDVHSSSKREFYGSVTILYALAIQL</sequence>
<dbReference type="GO" id="GO:0009948">
    <property type="term" value="P:anterior/posterior axis specification"/>
    <property type="evidence" value="ECO:0007669"/>
    <property type="project" value="TreeGrafter"/>
</dbReference>
<dbReference type="AlphaFoldDB" id="A0A811UDW4"/>
<dbReference type="GO" id="GO:0003700">
    <property type="term" value="F:DNA-binding transcription factor activity"/>
    <property type="evidence" value="ECO:0007669"/>
    <property type="project" value="TreeGrafter"/>
</dbReference>
<name>A0A811UDW4_CERCA</name>
<dbReference type="PANTHER" id="PTHR24332:SF9">
    <property type="entry name" value="HOMEOTIC PROTEIN CAUDAL"/>
    <property type="match status" value="1"/>
</dbReference>
<accession>A0A811UDW4</accession>
<dbReference type="GO" id="GO:0005634">
    <property type="term" value="C:nucleus"/>
    <property type="evidence" value="ECO:0007669"/>
    <property type="project" value="UniProtKB-SubCell"/>
</dbReference>
<gene>
    <name evidence="2" type="ORF">CCAP1982_LOCUS5662</name>
</gene>
<dbReference type="GO" id="GO:0000977">
    <property type="term" value="F:RNA polymerase II transcription regulatory region sequence-specific DNA binding"/>
    <property type="evidence" value="ECO:0007669"/>
    <property type="project" value="TreeGrafter"/>
</dbReference>
<dbReference type="GO" id="GO:0030154">
    <property type="term" value="P:cell differentiation"/>
    <property type="evidence" value="ECO:0007669"/>
    <property type="project" value="TreeGrafter"/>
</dbReference>
<evidence type="ECO:0000313" key="3">
    <source>
        <dbReference type="Proteomes" id="UP000606786"/>
    </source>
</evidence>
<dbReference type="PANTHER" id="PTHR24332">
    <property type="entry name" value="HOMEOBOX PROTEIN CDX"/>
    <property type="match status" value="1"/>
</dbReference>
<dbReference type="EMBL" id="CAJHJT010000012">
    <property type="protein sequence ID" value="CAD6997001.1"/>
    <property type="molecule type" value="Genomic_DNA"/>
</dbReference>
<dbReference type="GO" id="GO:0006357">
    <property type="term" value="P:regulation of transcription by RNA polymerase II"/>
    <property type="evidence" value="ECO:0007669"/>
    <property type="project" value="TreeGrafter"/>
</dbReference>
<evidence type="ECO:0000256" key="1">
    <source>
        <dbReference type="ARBA" id="ARBA00004123"/>
    </source>
</evidence>
<proteinExistence type="predicted"/>
<reference evidence="2" key="1">
    <citation type="submission" date="2020-11" db="EMBL/GenBank/DDBJ databases">
        <authorList>
            <person name="Whitehead M."/>
        </authorList>
    </citation>
    <scope>NUCLEOTIDE SEQUENCE</scope>
    <source>
        <strain evidence="2">EGII</strain>
    </source>
</reference>
<organism evidence="2 3">
    <name type="scientific">Ceratitis capitata</name>
    <name type="common">Mediterranean fruit fly</name>
    <name type="synonym">Tephritis capitata</name>
    <dbReference type="NCBI Taxonomy" id="7213"/>
    <lineage>
        <taxon>Eukaryota</taxon>
        <taxon>Metazoa</taxon>
        <taxon>Ecdysozoa</taxon>
        <taxon>Arthropoda</taxon>
        <taxon>Hexapoda</taxon>
        <taxon>Insecta</taxon>
        <taxon>Pterygota</taxon>
        <taxon>Neoptera</taxon>
        <taxon>Endopterygota</taxon>
        <taxon>Diptera</taxon>
        <taxon>Brachycera</taxon>
        <taxon>Muscomorpha</taxon>
        <taxon>Tephritoidea</taxon>
        <taxon>Tephritidae</taxon>
        <taxon>Ceratitis</taxon>
        <taxon>Ceratitis</taxon>
    </lineage>
</organism>
<comment type="caution">
    <text evidence="2">The sequence shown here is derived from an EMBL/GenBank/DDBJ whole genome shotgun (WGS) entry which is preliminary data.</text>
</comment>
<evidence type="ECO:0000313" key="2">
    <source>
        <dbReference type="EMBL" id="CAD6997001.1"/>
    </source>
</evidence>